<dbReference type="EMBL" id="JALNTZ010000004">
    <property type="protein sequence ID" value="KAJ3656269.1"/>
    <property type="molecule type" value="Genomic_DNA"/>
</dbReference>
<accession>A0AA38IK08</accession>
<name>A0AA38IK08_9CUCU</name>
<gene>
    <name evidence="2" type="ORF">Zmor_015357</name>
</gene>
<evidence type="ECO:0000313" key="2">
    <source>
        <dbReference type="EMBL" id="KAJ3656269.1"/>
    </source>
</evidence>
<keyword evidence="3" id="KW-1185">Reference proteome</keyword>
<evidence type="ECO:0000256" key="1">
    <source>
        <dbReference type="SAM" id="Phobius"/>
    </source>
</evidence>
<dbReference type="Proteomes" id="UP001168821">
    <property type="component" value="Unassembled WGS sequence"/>
</dbReference>
<dbReference type="AlphaFoldDB" id="A0AA38IK08"/>
<keyword evidence="1" id="KW-0812">Transmembrane</keyword>
<reference evidence="2" key="1">
    <citation type="journal article" date="2023" name="G3 (Bethesda)">
        <title>Whole genome assemblies of Zophobas morio and Tenebrio molitor.</title>
        <authorList>
            <person name="Kaur S."/>
            <person name="Stinson S.A."/>
            <person name="diCenzo G.C."/>
        </authorList>
    </citation>
    <scope>NUCLEOTIDE SEQUENCE</scope>
    <source>
        <strain evidence="2">QUZm001</strain>
    </source>
</reference>
<comment type="caution">
    <text evidence="2">The sequence shown here is derived from an EMBL/GenBank/DDBJ whole genome shotgun (WGS) entry which is preliminary data.</text>
</comment>
<evidence type="ECO:0000313" key="3">
    <source>
        <dbReference type="Proteomes" id="UP001168821"/>
    </source>
</evidence>
<keyword evidence="1" id="KW-1133">Transmembrane helix</keyword>
<organism evidence="2 3">
    <name type="scientific">Zophobas morio</name>
    <dbReference type="NCBI Taxonomy" id="2755281"/>
    <lineage>
        <taxon>Eukaryota</taxon>
        <taxon>Metazoa</taxon>
        <taxon>Ecdysozoa</taxon>
        <taxon>Arthropoda</taxon>
        <taxon>Hexapoda</taxon>
        <taxon>Insecta</taxon>
        <taxon>Pterygota</taxon>
        <taxon>Neoptera</taxon>
        <taxon>Endopterygota</taxon>
        <taxon>Coleoptera</taxon>
        <taxon>Polyphaga</taxon>
        <taxon>Cucujiformia</taxon>
        <taxon>Tenebrionidae</taxon>
        <taxon>Zophobas</taxon>
    </lineage>
</organism>
<sequence>MDTGIFEDQNCHSTKYLLQRGTDDITAKMTVSCRNALFASSRVSLRGPNNNTIGKILRWVVSEVMRRTICKRHVQLAHSGHINKFLEGSPPVRMKLKNVCLVLAVISLILLLGGIDCIANYHQSENLIGDEDRRAADGYNSDQSRAEANKRGLYETSGSHDGHQTYPSGYGEATFSNPGFAYGPSTVTQYYPVPSYPAGHGSYGLLGHTGQGGGYGYGHSAPAQGHGHGHGVCVSILLLLFKVELYWQALALKGLLIPLAGIALLGAAAALSTNPVLLQLGVVNGRRRRRRAAESGPYINPR</sequence>
<protein>
    <submittedName>
        <fullName evidence="2">Uncharacterized protein</fullName>
    </submittedName>
</protein>
<feature type="transmembrane region" description="Helical" evidence="1">
    <location>
        <begin position="255"/>
        <end position="282"/>
    </location>
</feature>
<keyword evidence="1" id="KW-0472">Membrane</keyword>
<proteinExistence type="predicted"/>